<evidence type="ECO:0000313" key="3">
    <source>
        <dbReference type="Proteomes" id="UP000004169"/>
    </source>
</evidence>
<dbReference type="AlphaFoldDB" id="H8FVH5"/>
<reference evidence="2 3" key="1">
    <citation type="journal article" date="2012" name="J. Bacteriol.">
        <title>Draft Genome Sequence of the Purple Photosynthetic Bacterium Phaeospirillum molischianum DSM120, a Particularly Versatile Bacterium.</title>
        <authorList>
            <person name="Duquesne K."/>
            <person name="Prima V."/>
            <person name="Ji B."/>
            <person name="Rouy Z."/>
            <person name="Medigue C."/>
            <person name="Talla E."/>
            <person name="Sturgis J.N."/>
        </authorList>
    </citation>
    <scope>NUCLEOTIDE SEQUENCE [LARGE SCALE GENOMIC DNA]</scope>
    <source>
        <strain evidence="3">DSM120</strain>
    </source>
</reference>
<keyword evidence="3" id="KW-1185">Reference proteome</keyword>
<feature type="compositionally biased region" description="Polar residues" evidence="1">
    <location>
        <begin position="44"/>
        <end position="55"/>
    </location>
</feature>
<proteinExistence type="predicted"/>
<comment type="caution">
    <text evidence="2">The sequence shown here is derived from an EMBL/GenBank/DDBJ whole genome shotgun (WGS) entry which is preliminary data.</text>
</comment>
<dbReference type="STRING" id="1150626.PHAMO_380031"/>
<sequence length="55" mass="5823">MVPREVLHAVRPVAPDAAPGGAFPRAGTKANILSRDEVLKSNHPYGSTDLSRSPD</sequence>
<dbReference type="EMBL" id="CAHP01000032">
    <property type="protein sequence ID" value="CCG42363.1"/>
    <property type="molecule type" value="Genomic_DNA"/>
</dbReference>
<evidence type="ECO:0000256" key="1">
    <source>
        <dbReference type="SAM" id="MobiDB-lite"/>
    </source>
</evidence>
<gene>
    <name evidence="2" type="ORF">PHAMO_380031</name>
</gene>
<evidence type="ECO:0000313" key="2">
    <source>
        <dbReference type="EMBL" id="CCG42363.1"/>
    </source>
</evidence>
<dbReference type="Proteomes" id="UP000004169">
    <property type="component" value="Unassembled WGS sequence"/>
</dbReference>
<feature type="region of interest" description="Disordered" evidence="1">
    <location>
        <begin position="34"/>
        <end position="55"/>
    </location>
</feature>
<protein>
    <submittedName>
        <fullName evidence="2">Uncharacterized protein</fullName>
    </submittedName>
</protein>
<name>H8FVH5_MAGML</name>
<organism evidence="2 3">
    <name type="scientific">Magnetospirillum molischianum DSM 120</name>
    <dbReference type="NCBI Taxonomy" id="1150626"/>
    <lineage>
        <taxon>Bacteria</taxon>
        <taxon>Pseudomonadati</taxon>
        <taxon>Pseudomonadota</taxon>
        <taxon>Alphaproteobacteria</taxon>
        <taxon>Rhodospirillales</taxon>
        <taxon>Rhodospirillaceae</taxon>
        <taxon>Magnetospirillum</taxon>
    </lineage>
</organism>
<accession>H8FVH5</accession>